<proteinExistence type="inferred from homology"/>
<dbReference type="GO" id="GO:0005975">
    <property type="term" value="P:carbohydrate metabolic process"/>
    <property type="evidence" value="ECO:0007669"/>
    <property type="project" value="InterPro"/>
</dbReference>
<gene>
    <name evidence="6" type="ORF">D6858_01905</name>
</gene>
<dbReference type="InterPro" id="IPR002509">
    <property type="entry name" value="NODB_dom"/>
</dbReference>
<dbReference type="Gene3D" id="3.20.20.370">
    <property type="entry name" value="Glycoside hydrolase/deacetylase"/>
    <property type="match status" value="1"/>
</dbReference>
<comment type="similarity">
    <text evidence="2">Belongs to the polysaccharide deacetylase family.</text>
</comment>
<reference evidence="6 7" key="1">
    <citation type="submission" date="2018-09" db="EMBL/GenBank/DDBJ databases">
        <title>Altererythrobacter sp.Ery1 and Ery12, the genome sequencing of novel strains in genus Alterythrobacter.</title>
        <authorList>
            <person name="Cheng H."/>
            <person name="Wu Y.-H."/>
            <person name="Fang C."/>
            <person name="Xu X.-W."/>
        </authorList>
    </citation>
    <scope>NUCLEOTIDE SEQUENCE [LARGE SCALE GENOMIC DNA]</scope>
    <source>
        <strain evidence="6 7">Ery12</strain>
    </source>
</reference>
<evidence type="ECO:0000256" key="1">
    <source>
        <dbReference type="ARBA" id="ARBA00003236"/>
    </source>
</evidence>
<accession>A0A419R575</accession>
<comment type="function">
    <text evidence="1">Is involved in generating a small heat-stable compound (Nod), an acylated oligomer of N-acetylglucosamine, that stimulates mitosis in various plant protoplasts.</text>
</comment>
<dbReference type="EMBL" id="RAHJ01000005">
    <property type="protein sequence ID" value="RJX70757.1"/>
    <property type="molecule type" value="Genomic_DNA"/>
</dbReference>
<dbReference type="Proteomes" id="UP000284322">
    <property type="component" value="Unassembled WGS sequence"/>
</dbReference>
<comment type="caution">
    <text evidence="6">The sequence shown here is derived from an EMBL/GenBank/DDBJ whole genome shotgun (WGS) entry which is preliminary data.</text>
</comment>
<dbReference type="GO" id="GO:0016810">
    <property type="term" value="F:hydrolase activity, acting on carbon-nitrogen (but not peptide) bonds"/>
    <property type="evidence" value="ECO:0007669"/>
    <property type="project" value="InterPro"/>
</dbReference>
<dbReference type="SUPFAM" id="SSF88713">
    <property type="entry name" value="Glycoside hydrolase/deacetylase"/>
    <property type="match status" value="1"/>
</dbReference>
<evidence type="ECO:0000313" key="7">
    <source>
        <dbReference type="Proteomes" id="UP000284322"/>
    </source>
</evidence>
<organism evidence="6 7">
    <name type="scientific">Tsuneonella suprasediminis</name>
    <dbReference type="NCBI Taxonomy" id="2306996"/>
    <lineage>
        <taxon>Bacteria</taxon>
        <taxon>Pseudomonadati</taxon>
        <taxon>Pseudomonadota</taxon>
        <taxon>Alphaproteobacteria</taxon>
        <taxon>Sphingomonadales</taxon>
        <taxon>Erythrobacteraceae</taxon>
        <taxon>Tsuneonella</taxon>
    </lineage>
</organism>
<evidence type="ECO:0000256" key="4">
    <source>
        <dbReference type="ARBA" id="ARBA00032976"/>
    </source>
</evidence>
<evidence type="ECO:0000313" key="6">
    <source>
        <dbReference type="EMBL" id="RJX70757.1"/>
    </source>
</evidence>
<dbReference type="Pfam" id="PF01522">
    <property type="entry name" value="Polysacc_deac_1"/>
    <property type="match status" value="1"/>
</dbReference>
<keyword evidence="7" id="KW-1185">Reference proteome</keyword>
<feature type="domain" description="NodB homology" evidence="5">
    <location>
        <begin position="17"/>
        <end position="131"/>
    </location>
</feature>
<protein>
    <recommendedName>
        <fullName evidence="3">Chitooligosaccharide deacetylase</fullName>
    </recommendedName>
    <alternativeName>
        <fullName evidence="4">Nodulation protein B</fullName>
    </alternativeName>
</protein>
<dbReference type="OrthoDB" id="1828825at2"/>
<sequence length="328" mass="37040">MWRGADVKPISPHGKVKVAVTIDDLFLWDGTPVPEGRSPARTAKEMTEAFANHSIKGVYSFSSTAPADTDPTLYKVFDHWVETGHHVANHTHLHGSLNWVDAPTYIADIERTEKRIGRWTAQAPTKYFRYCMDMWGNTREKRDGVEDFLRTEGFTSSPLSAWFYDHAWIVPYWRAHKLGDTEALAFLRKTFVQTAIDQLRIHVAAGYAMFGRIPPQIWLAHGSPIAGECMGEILDAFAAANVEFIPLEEAMADPFYAVQPLVTERFRNQTQKWAQAKALGMPGVPPAILDELDQVAYIEGQSTGEVFHDILLRLCRSMDGEFSWPGWD</sequence>
<evidence type="ECO:0000256" key="3">
    <source>
        <dbReference type="ARBA" id="ARBA00020071"/>
    </source>
</evidence>
<dbReference type="InterPro" id="IPR011330">
    <property type="entry name" value="Glyco_hydro/deAcase_b/a-brl"/>
</dbReference>
<dbReference type="AlphaFoldDB" id="A0A419R575"/>
<name>A0A419R575_9SPHN</name>
<evidence type="ECO:0000256" key="2">
    <source>
        <dbReference type="ARBA" id="ARBA00010973"/>
    </source>
</evidence>
<evidence type="ECO:0000259" key="5">
    <source>
        <dbReference type="Pfam" id="PF01522"/>
    </source>
</evidence>